<comment type="caution">
    <text evidence="2">The sequence shown here is derived from an EMBL/GenBank/DDBJ whole genome shotgun (WGS) entry which is preliminary data.</text>
</comment>
<keyword evidence="1" id="KW-0732">Signal</keyword>
<accession>A0A3M3WXB3</accession>
<evidence type="ECO:0000313" key="3">
    <source>
        <dbReference type="Proteomes" id="UP000274541"/>
    </source>
</evidence>
<gene>
    <name evidence="2" type="ORF">ALQ37_00019</name>
</gene>
<feature type="chain" id="PRO_5018337964" evidence="1">
    <location>
        <begin position="25"/>
        <end position="149"/>
    </location>
</feature>
<organism evidence="2 3">
    <name type="scientific">Pseudomonas syringae pv. aptata</name>
    <dbReference type="NCBI Taxonomy" id="83167"/>
    <lineage>
        <taxon>Bacteria</taxon>
        <taxon>Pseudomonadati</taxon>
        <taxon>Pseudomonadota</taxon>
        <taxon>Gammaproteobacteria</taxon>
        <taxon>Pseudomonadales</taxon>
        <taxon>Pseudomonadaceae</taxon>
        <taxon>Pseudomonas</taxon>
        <taxon>Pseudomonas syringae</taxon>
    </lineage>
</organism>
<name>A0A3M3WXB3_PSEAP</name>
<proteinExistence type="predicted"/>
<feature type="signal peptide" evidence="1">
    <location>
        <begin position="1"/>
        <end position="24"/>
    </location>
</feature>
<evidence type="ECO:0000313" key="2">
    <source>
        <dbReference type="EMBL" id="RMO62376.1"/>
    </source>
</evidence>
<evidence type="ECO:0000256" key="1">
    <source>
        <dbReference type="SAM" id="SignalP"/>
    </source>
</evidence>
<dbReference type="RefSeq" id="WP_080393217.1">
    <property type="nucleotide sequence ID" value="NZ_JBPDUT010000002.1"/>
</dbReference>
<sequence>MKTKNVLLTSLALATLCATVVAHAGPPVTVTFKNLGTEAAKHKPVTRNELSTLRNARTAIGSTVQPGDSNFYTVQSTLSPDASYASVRYVMGSKVCVFSTTFVRLAGAGGVKVPKWNRTATPEGGAICTATSRVTDLSTHAWTAEFTMK</sequence>
<reference evidence="2 3" key="1">
    <citation type="submission" date="2018-08" db="EMBL/GenBank/DDBJ databases">
        <title>Recombination of ecologically and evolutionarily significant loci maintains genetic cohesion in the Pseudomonas syringae species complex.</title>
        <authorList>
            <person name="Dillon M."/>
            <person name="Thakur S."/>
            <person name="Almeida R.N.D."/>
            <person name="Weir B.S."/>
            <person name="Guttman D.S."/>
        </authorList>
    </citation>
    <scope>NUCLEOTIDE SEQUENCE [LARGE SCALE GENOMIC DNA]</scope>
    <source>
        <strain evidence="2 3">ICMP 4388</strain>
    </source>
</reference>
<dbReference type="EMBL" id="RBPX01000252">
    <property type="protein sequence ID" value="RMO62376.1"/>
    <property type="molecule type" value="Genomic_DNA"/>
</dbReference>
<dbReference type="Proteomes" id="UP000274541">
    <property type="component" value="Unassembled WGS sequence"/>
</dbReference>
<protein>
    <submittedName>
        <fullName evidence="2">Uncharacterized protein</fullName>
    </submittedName>
</protein>
<dbReference type="AlphaFoldDB" id="A0A3M3WXB3"/>